<evidence type="ECO:0000313" key="7">
    <source>
        <dbReference type="Proteomes" id="UP000215767"/>
    </source>
</evidence>
<evidence type="ECO:0000256" key="2">
    <source>
        <dbReference type="ARBA" id="ARBA00022801"/>
    </source>
</evidence>
<dbReference type="OrthoDB" id="9773856at2"/>
<dbReference type="InterPro" id="IPR041796">
    <property type="entry name" value="Mre11_N"/>
</dbReference>
<dbReference type="Gene3D" id="3.60.21.10">
    <property type="match status" value="1"/>
</dbReference>
<name>A0A261UY60_9BORD</name>
<protein>
    <submittedName>
        <fullName evidence="6">DNA repair exonuclease</fullName>
    </submittedName>
</protein>
<dbReference type="RefSeq" id="WP_094839716.1">
    <property type="nucleotide sequence ID" value="NZ_NEVS01000001.1"/>
</dbReference>
<dbReference type="GO" id="GO:0004527">
    <property type="term" value="F:exonuclease activity"/>
    <property type="evidence" value="ECO:0007669"/>
    <property type="project" value="UniProtKB-KW"/>
</dbReference>
<evidence type="ECO:0000259" key="5">
    <source>
        <dbReference type="Pfam" id="PF00149"/>
    </source>
</evidence>
<evidence type="ECO:0000256" key="4">
    <source>
        <dbReference type="SAM" id="MobiDB-lite"/>
    </source>
</evidence>
<sequence>MVRVLHTSDWQIGKLFGQFDADDAAILADARFQAVERLAAAAAAHRVDMVLVAGDVFDAQTVTDRTLHRLFNAMAAYGGPWVLIPGNHDAALSESVWTRAARLDAIPSHVHVCLVAQPLVLPAHGVAILPAPLTQRNTYTDLTEWFAGADTAPGLLRLGMAHGSVQGILADDIDSPNPIGADRARLGRLDYLALGDWHGYRQIDDRTWYSGTPETDRFRGNTSGHALLVEIDGPGAAPVVTPLATGAYCWRTETLNLQVPSDVDDAVSRLQAFGAKDVVQLDCSGQVDLDGYRRLQQAIGQARGATRALLADLSALSLRPTEQDIEGLQADGYLGEVIAVLRGEQDGPDNQVARDALALLAGILDRRAGRPDAASDPGSGADASGDPGPLMATGAP</sequence>
<keyword evidence="7" id="KW-1185">Reference proteome</keyword>
<evidence type="ECO:0000256" key="3">
    <source>
        <dbReference type="ARBA" id="ARBA00022839"/>
    </source>
</evidence>
<dbReference type="Proteomes" id="UP000215767">
    <property type="component" value="Unassembled WGS sequence"/>
</dbReference>
<dbReference type="CDD" id="cd00840">
    <property type="entry name" value="MPP_Mre11_N"/>
    <property type="match status" value="1"/>
</dbReference>
<dbReference type="InterPro" id="IPR050535">
    <property type="entry name" value="DNA_Repair-Maintenance_Comp"/>
</dbReference>
<feature type="domain" description="Calcineurin-like phosphoesterase" evidence="5">
    <location>
        <begin position="3"/>
        <end position="94"/>
    </location>
</feature>
<dbReference type="SUPFAM" id="SSF56300">
    <property type="entry name" value="Metallo-dependent phosphatases"/>
    <property type="match status" value="1"/>
</dbReference>
<reference evidence="7" key="1">
    <citation type="submission" date="2017-05" db="EMBL/GenBank/DDBJ databases">
        <title>Complete and WGS of Bordetella genogroups.</title>
        <authorList>
            <person name="Spilker T."/>
            <person name="Lipuma J."/>
        </authorList>
    </citation>
    <scope>NUCLEOTIDE SEQUENCE [LARGE SCALE GENOMIC DNA]</scope>
    <source>
        <strain evidence="7">AU8856</strain>
    </source>
</reference>
<keyword evidence="2" id="KW-0378">Hydrolase</keyword>
<feature type="region of interest" description="Disordered" evidence="4">
    <location>
        <begin position="368"/>
        <end position="396"/>
    </location>
</feature>
<dbReference type="PANTHER" id="PTHR30337">
    <property type="entry name" value="COMPONENT OF ATP-DEPENDENT DSDNA EXONUCLEASE"/>
    <property type="match status" value="1"/>
</dbReference>
<dbReference type="Pfam" id="PF00149">
    <property type="entry name" value="Metallophos"/>
    <property type="match status" value="1"/>
</dbReference>
<dbReference type="AlphaFoldDB" id="A0A261UY60"/>
<dbReference type="InterPro" id="IPR029052">
    <property type="entry name" value="Metallo-depent_PP-like"/>
</dbReference>
<dbReference type="EMBL" id="NEVS01000001">
    <property type="protein sequence ID" value="OZI66507.1"/>
    <property type="molecule type" value="Genomic_DNA"/>
</dbReference>
<organism evidence="6 7">
    <name type="scientific">Bordetella genomosp. 11</name>
    <dbReference type="NCBI Taxonomy" id="1416808"/>
    <lineage>
        <taxon>Bacteria</taxon>
        <taxon>Pseudomonadati</taxon>
        <taxon>Pseudomonadota</taxon>
        <taxon>Betaproteobacteria</taxon>
        <taxon>Burkholderiales</taxon>
        <taxon>Alcaligenaceae</taxon>
        <taxon>Bordetella</taxon>
    </lineage>
</organism>
<dbReference type="InterPro" id="IPR014577">
    <property type="entry name" value="UCP033093_metalloPase"/>
</dbReference>
<evidence type="ECO:0000313" key="6">
    <source>
        <dbReference type="EMBL" id="OZI66507.1"/>
    </source>
</evidence>
<dbReference type="PIRSF" id="PIRSF033093">
    <property type="entry name" value="UCP_ML1119"/>
    <property type="match status" value="1"/>
</dbReference>
<keyword evidence="3 6" id="KW-0269">Exonuclease</keyword>
<evidence type="ECO:0000256" key="1">
    <source>
        <dbReference type="ARBA" id="ARBA00022722"/>
    </source>
</evidence>
<comment type="caution">
    <text evidence="6">The sequence shown here is derived from an EMBL/GenBank/DDBJ whole genome shotgun (WGS) entry which is preliminary data.</text>
</comment>
<feature type="compositionally biased region" description="Low complexity" evidence="4">
    <location>
        <begin position="371"/>
        <end position="389"/>
    </location>
</feature>
<dbReference type="PANTHER" id="PTHR30337:SF0">
    <property type="entry name" value="NUCLEASE SBCCD SUBUNIT D"/>
    <property type="match status" value="1"/>
</dbReference>
<proteinExistence type="predicted"/>
<dbReference type="InterPro" id="IPR004843">
    <property type="entry name" value="Calcineurin-like_PHP"/>
</dbReference>
<gene>
    <name evidence="6" type="ORF">CAL28_01865</name>
</gene>
<keyword evidence="1" id="KW-0540">Nuclease</keyword>
<accession>A0A261UY60</accession>